<evidence type="ECO:0000256" key="12">
    <source>
        <dbReference type="SAM" id="MobiDB-lite"/>
    </source>
</evidence>
<comment type="similarity">
    <text evidence="2 10">Belongs to the mitochondrial carrier (TC 2.A.29) family.</text>
</comment>
<feature type="transmembrane region" description="Helical" evidence="11">
    <location>
        <begin position="149"/>
        <end position="170"/>
    </location>
</feature>
<evidence type="ECO:0000256" key="10">
    <source>
        <dbReference type="RuleBase" id="RU000488"/>
    </source>
</evidence>
<proteinExistence type="inferred from homology"/>
<comment type="caution">
    <text evidence="11">Lacks conserved residue(s) required for the propagation of feature annotation.</text>
</comment>
<evidence type="ECO:0000313" key="13">
    <source>
        <dbReference type="EMBL" id="GMI93435.1"/>
    </source>
</evidence>
<dbReference type="InterPro" id="IPR023395">
    <property type="entry name" value="MCP_dom_sf"/>
</dbReference>
<feature type="transmembrane region" description="Helical" evidence="11">
    <location>
        <begin position="344"/>
        <end position="363"/>
    </location>
</feature>
<feature type="region of interest" description="Disordered" evidence="12">
    <location>
        <begin position="370"/>
        <end position="389"/>
    </location>
</feature>
<evidence type="ECO:0000256" key="5">
    <source>
        <dbReference type="ARBA" id="ARBA00022737"/>
    </source>
</evidence>
<dbReference type="PANTHER" id="PTHR45635:SF23">
    <property type="entry name" value="ADP_ATP TRANSLOCASE"/>
    <property type="match status" value="1"/>
</dbReference>
<dbReference type="GO" id="GO:0005471">
    <property type="term" value="F:ATP:ADP antiporter activity"/>
    <property type="evidence" value="ECO:0007669"/>
    <property type="project" value="UniProtKB-UniRule"/>
</dbReference>
<feature type="repeat" description="Solcar" evidence="9">
    <location>
        <begin position="274"/>
        <end position="364"/>
    </location>
</feature>
<keyword evidence="3 10" id="KW-0813">Transport</keyword>
<evidence type="ECO:0000256" key="3">
    <source>
        <dbReference type="ARBA" id="ARBA00022448"/>
    </source>
</evidence>
<evidence type="ECO:0000256" key="11">
    <source>
        <dbReference type="RuleBase" id="RU368008"/>
    </source>
</evidence>
<dbReference type="OrthoDB" id="270584at2759"/>
<keyword evidence="14" id="KW-1185">Reference proteome</keyword>
<dbReference type="InterPro" id="IPR002113">
    <property type="entry name" value="ADT_euk_type"/>
</dbReference>
<dbReference type="AlphaFoldDB" id="A0A9W7IBP7"/>
<dbReference type="PROSITE" id="PS50920">
    <property type="entry name" value="SOLCAR"/>
    <property type="match status" value="3"/>
</dbReference>
<accession>A0A9W7IBP7</accession>
<gene>
    <name evidence="13" type="ORF">HRI_003012800</name>
</gene>
<dbReference type="PRINTS" id="PR00926">
    <property type="entry name" value="MITOCARRIER"/>
</dbReference>
<dbReference type="Proteomes" id="UP001165190">
    <property type="component" value="Unassembled WGS sequence"/>
</dbReference>
<evidence type="ECO:0000256" key="2">
    <source>
        <dbReference type="ARBA" id="ARBA00006375"/>
    </source>
</evidence>
<reference evidence="13" key="1">
    <citation type="submission" date="2023-05" db="EMBL/GenBank/DDBJ databases">
        <title>Genome and transcriptome analyses reveal genes involved in the formation of fine ridges on petal epidermal cells in Hibiscus trionum.</title>
        <authorList>
            <person name="Koshimizu S."/>
            <person name="Masuda S."/>
            <person name="Ishii T."/>
            <person name="Shirasu K."/>
            <person name="Hoshino A."/>
            <person name="Arita M."/>
        </authorList>
    </citation>
    <scope>NUCLEOTIDE SEQUENCE</scope>
    <source>
        <strain evidence="13">Hamamatsu line</strain>
    </source>
</reference>
<dbReference type="PANTHER" id="PTHR45635">
    <property type="entry name" value="ADP,ATP CARRIER PROTEIN 1-RELATED-RELATED"/>
    <property type="match status" value="1"/>
</dbReference>
<dbReference type="InterPro" id="IPR018108">
    <property type="entry name" value="MCP_transmembrane"/>
</dbReference>
<dbReference type="Gene3D" id="1.50.40.10">
    <property type="entry name" value="Mitochondrial carrier domain"/>
    <property type="match status" value="1"/>
</dbReference>
<evidence type="ECO:0000256" key="7">
    <source>
        <dbReference type="ARBA" id="ARBA00023136"/>
    </source>
</evidence>
<evidence type="ECO:0000256" key="8">
    <source>
        <dbReference type="ARBA" id="ARBA00024143"/>
    </source>
</evidence>
<feature type="transmembrane region" description="Helical" evidence="11">
    <location>
        <begin position="243"/>
        <end position="261"/>
    </location>
</feature>
<evidence type="ECO:0000313" key="14">
    <source>
        <dbReference type="Proteomes" id="UP001165190"/>
    </source>
</evidence>
<comment type="function">
    <text evidence="11">Catalyzes the exchange of ADP and ATP across the membrane.</text>
</comment>
<sequence>MLEFVVAEAEALGNWFASPHRRLNLMNNLCQPIIESICGSGASVTRSFEGPTLTVIQRSHSSVVEPMPPALMGVPRLPENSTGSILKHLATTAVLTAAVAPFERVKLLMQNQNAIIKSGRLLKPYNGIFNCFATTIRNEGFFSLWRGNIALTIGHISTTIIYFISAHYALSHVDAWSSRQMLVCAYATAVATPLLVYPFKYAGTRMATDVKTIHNMNNRQFNGIFDIFRKTLKSDGITGPYRGFNIFISELCVFMSISAGLKPWEQHYSCLFQSNDFSRHLAELVLLICPFVACYPLDTVSRRMMMMTTSGGGDVKYKRTQHAFEQILKTEGLKSFYSGARAEILVLTAYKGAAALLLIYLASVGRAAKAKPDDDHGSESTFTITCKGP</sequence>
<comment type="subcellular location">
    <subcellularLocation>
        <location evidence="1 11">Membrane</location>
        <topology evidence="1 11">Multi-pass membrane protein</topology>
    </subcellularLocation>
</comment>
<comment type="subunit">
    <text evidence="11">Monomer.</text>
</comment>
<dbReference type="Pfam" id="PF00153">
    <property type="entry name" value="Mito_carr"/>
    <property type="match status" value="3"/>
</dbReference>
<organism evidence="13 14">
    <name type="scientific">Hibiscus trionum</name>
    <name type="common">Flower of an hour</name>
    <dbReference type="NCBI Taxonomy" id="183268"/>
    <lineage>
        <taxon>Eukaryota</taxon>
        <taxon>Viridiplantae</taxon>
        <taxon>Streptophyta</taxon>
        <taxon>Embryophyta</taxon>
        <taxon>Tracheophyta</taxon>
        <taxon>Spermatophyta</taxon>
        <taxon>Magnoliopsida</taxon>
        <taxon>eudicotyledons</taxon>
        <taxon>Gunneridae</taxon>
        <taxon>Pentapetalae</taxon>
        <taxon>rosids</taxon>
        <taxon>malvids</taxon>
        <taxon>Malvales</taxon>
        <taxon>Malvaceae</taxon>
        <taxon>Malvoideae</taxon>
        <taxon>Hibiscus</taxon>
    </lineage>
</organism>
<evidence type="ECO:0000256" key="9">
    <source>
        <dbReference type="PROSITE-ProRule" id="PRU00282"/>
    </source>
</evidence>
<protein>
    <recommendedName>
        <fullName evidence="11">ADP/ATP translocase</fullName>
    </recommendedName>
    <alternativeName>
        <fullName evidence="11">ADP,ATP carrier protein</fullName>
    </alternativeName>
</protein>
<dbReference type="InterPro" id="IPR002067">
    <property type="entry name" value="MCP"/>
</dbReference>
<name>A0A9W7IBP7_HIBTR</name>
<feature type="repeat" description="Solcar" evidence="9">
    <location>
        <begin position="79"/>
        <end position="172"/>
    </location>
</feature>
<keyword evidence="6 11" id="KW-1133">Transmembrane helix</keyword>
<evidence type="ECO:0000256" key="1">
    <source>
        <dbReference type="ARBA" id="ARBA00004141"/>
    </source>
</evidence>
<keyword evidence="4 9" id="KW-0812">Transmembrane</keyword>
<dbReference type="GO" id="GO:0140021">
    <property type="term" value="P:mitochondrial ADP transmembrane transport"/>
    <property type="evidence" value="ECO:0007669"/>
    <property type="project" value="InterPro"/>
</dbReference>
<comment type="caution">
    <text evidence="13">The sequence shown here is derived from an EMBL/GenBank/DDBJ whole genome shotgun (WGS) entry which is preliminary data.</text>
</comment>
<dbReference type="GO" id="GO:1990544">
    <property type="term" value="P:mitochondrial ATP transmembrane transport"/>
    <property type="evidence" value="ECO:0007669"/>
    <property type="project" value="InterPro"/>
</dbReference>
<dbReference type="SUPFAM" id="SSF103506">
    <property type="entry name" value="Mitochondrial carrier"/>
    <property type="match status" value="1"/>
</dbReference>
<feature type="compositionally biased region" description="Polar residues" evidence="12">
    <location>
        <begin position="379"/>
        <end position="389"/>
    </location>
</feature>
<evidence type="ECO:0000256" key="4">
    <source>
        <dbReference type="ARBA" id="ARBA00022692"/>
    </source>
</evidence>
<evidence type="ECO:0000256" key="6">
    <source>
        <dbReference type="ARBA" id="ARBA00022989"/>
    </source>
</evidence>
<feature type="transmembrane region" description="Helical" evidence="11">
    <location>
        <begin position="176"/>
        <end position="197"/>
    </location>
</feature>
<dbReference type="GO" id="GO:0005743">
    <property type="term" value="C:mitochondrial inner membrane"/>
    <property type="evidence" value="ECO:0007669"/>
    <property type="project" value="InterPro"/>
</dbReference>
<keyword evidence="5" id="KW-0677">Repeat</keyword>
<comment type="catalytic activity">
    <reaction evidence="8">
        <text>ADP(in) + ATP(out) = ADP(out) + ATP(in)</text>
        <dbReference type="Rhea" id="RHEA:34999"/>
        <dbReference type="ChEBI" id="CHEBI:30616"/>
        <dbReference type="ChEBI" id="CHEBI:456216"/>
    </reaction>
    <physiologicalReaction direction="left-to-right" evidence="8">
        <dbReference type="Rhea" id="RHEA:35000"/>
    </physiologicalReaction>
</comment>
<keyword evidence="7 9" id="KW-0472">Membrane</keyword>
<dbReference type="EMBL" id="BSYR01000025">
    <property type="protein sequence ID" value="GMI93435.1"/>
    <property type="molecule type" value="Genomic_DNA"/>
</dbReference>
<feature type="repeat" description="Solcar" evidence="9">
    <location>
        <begin position="179"/>
        <end position="268"/>
    </location>
</feature>
<feature type="transmembrane region" description="Helical" evidence="11">
    <location>
        <begin position="281"/>
        <end position="297"/>
    </location>
</feature>